<protein>
    <submittedName>
        <fullName evidence="1">Uncharacterized protein</fullName>
    </submittedName>
</protein>
<comment type="caution">
    <text evidence="1">The sequence shown here is derived from an EMBL/GenBank/DDBJ whole genome shotgun (WGS) entry which is preliminary data.</text>
</comment>
<accession>A0A7W6GTH2</accession>
<evidence type="ECO:0000313" key="2">
    <source>
        <dbReference type="Proteomes" id="UP000541426"/>
    </source>
</evidence>
<keyword evidence="2" id="KW-1185">Reference proteome</keyword>
<sequence length="36" mass="4230">MPKIRFILSQQPDPALDEAAIIKRLKEFYTALLDKR</sequence>
<proteinExistence type="predicted"/>
<name>A0A7W6GTH2_9RHOB</name>
<organism evidence="1 2">
    <name type="scientific">Sagittula marina</name>
    <dbReference type="NCBI Taxonomy" id="943940"/>
    <lineage>
        <taxon>Bacteria</taxon>
        <taxon>Pseudomonadati</taxon>
        <taxon>Pseudomonadota</taxon>
        <taxon>Alphaproteobacteria</taxon>
        <taxon>Rhodobacterales</taxon>
        <taxon>Roseobacteraceae</taxon>
        <taxon>Sagittula</taxon>
    </lineage>
</organism>
<reference evidence="1 2" key="1">
    <citation type="submission" date="2020-08" db="EMBL/GenBank/DDBJ databases">
        <title>Genomic Encyclopedia of Type Strains, Phase IV (KMG-IV): sequencing the most valuable type-strain genomes for metagenomic binning, comparative biology and taxonomic classification.</title>
        <authorList>
            <person name="Goeker M."/>
        </authorList>
    </citation>
    <scope>NUCLEOTIDE SEQUENCE [LARGE SCALE GENOMIC DNA]</scope>
    <source>
        <strain evidence="1 2">DSM 102235</strain>
    </source>
</reference>
<dbReference type="Proteomes" id="UP000541426">
    <property type="component" value="Unassembled WGS sequence"/>
</dbReference>
<evidence type="ECO:0000313" key="1">
    <source>
        <dbReference type="EMBL" id="MBB3986523.1"/>
    </source>
</evidence>
<dbReference type="EMBL" id="JACIEJ010000006">
    <property type="protein sequence ID" value="MBB3986523.1"/>
    <property type="molecule type" value="Genomic_DNA"/>
</dbReference>
<dbReference type="AlphaFoldDB" id="A0A7W6GTH2"/>
<gene>
    <name evidence="1" type="ORF">GGQ68_002862</name>
</gene>